<accession>A0A1E3X6M4</accession>
<evidence type="ECO:0000256" key="3">
    <source>
        <dbReference type="ARBA" id="ARBA00022989"/>
    </source>
</evidence>
<feature type="domain" description="NarX-like N-terminal" evidence="5">
    <location>
        <begin position="4"/>
        <end position="101"/>
    </location>
</feature>
<protein>
    <recommendedName>
        <fullName evidence="5">NarX-like N-terminal domain-containing protein</fullName>
    </recommendedName>
</protein>
<dbReference type="EMBL" id="MAYW01000131">
    <property type="protein sequence ID" value="ODS31255.1"/>
    <property type="molecule type" value="Genomic_DNA"/>
</dbReference>
<dbReference type="AlphaFoldDB" id="A0A1E3X6M4"/>
<organism evidence="6 7">
    <name type="scientific">Candidatus Scalindua rubra</name>
    <dbReference type="NCBI Taxonomy" id="1872076"/>
    <lineage>
        <taxon>Bacteria</taxon>
        <taxon>Pseudomonadati</taxon>
        <taxon>Planctomycetota</taxon>
        <taxon>Candidatus Brocadiia</taxon>
        <taxon>Candidatus Brocadiales</taxon>
        <taxon>Candidatus Scalinduaceae</taxon>
        <taxon>Candidatus Scalindua</taxon>
    </lineage>
</organism>
<name>A0A1E3X6M4_9BACT</name>
<sequence length="252" mass="27401">MLEKKASDPVKINLAGKQRMLTQKMSKEAIALSQGIGSTESLEKTANLFDKTLRGLISGDEELRLSPTKDPKIISQLNHIQGLWQDFRANLNAVLANPTGAVAALSYINENNIELLKESHKVVTLLESNAFDSKTINLAGKQRMLTQKMVKETLGLVQGSVPGDTLEGTANLFDKTLKGLISGDAELGLSAMTDSAILAQLRSVQTLWNGFNENVGTVLKHAPETNNALAYINGHNVELLKEMNKAVGMYEE</sequence>
<dbReference type="Proteomes" id="UP000094056">
    <property type="component" value="Unassembled WGS sequence"/>
</dbReference>
<evidence type="ECO:0000256" key="1">
    <source>
        <dbReference type="ARBA" id="ARBA00004141"/>
    </source>
</evidence>
<comment type="caution">
    <text evidence="6">The sequence shown here is derived from an EMBL/GenBank/DDBJ whole genome shotgun (WGS) entry which is preliminary data.</text>
</comment>
<dbReference type="InterPro" id="IPR029095">
    <property type="entry name" value="NarX-like_N"/>
</dbReference>
<feature type="domain" description="NarX-like N-terminal" evidence="5">
    <location>
        <begin position="126"/>
        <end position="225"/>
    </location>
</feature>
<comment type="subcellular location">
    <subcellularLocation>
        <location evidence="1">Membrane</location>
        <topology evidence="1">Multi-pass membrane protein</topology>
    </subcellularLocation>
</comment>
<dbReference type="PATRIC" id="fig|1872076.5.peg.4314"/>
<evidence type="ECO:0000313" key="7">
    <source>
        <dbReference type="Proteomes" id="UP000094056"/>
    </source>
</evidence>
<reference evidence="6 7" key="1">
    <citation type="submission" date="2016-07" db="EMBL/GenBank/DDBJ databases">
        <title>Draft genome of Scalindua rubra, obtained from a brine-seawater interface in the Red Sea, sheds light on salt adaptation in anammox bacteria.</title>
        <authorList>
            <person name="Speth D.R."/>
            <person name="Lagkouvardos I."/>
            <person name="Wang Y."/>
            <person name="Qian P.-Y."/>
            <person name="Dutilh B.E."/>
            <person name="Jetten M.S."/>
        </authorList>
    </citation>
    <scope>NUCLEOTIDE SEQUENCE [LARGE SCALE GENOMIC DNA]</scope>
    <source>
        <strain evidence="6">BSI-1</strain>
    </source>
</reference>
<evidence type="ECO:0000256" key="2">
    <source>
        <dbReference type="ARBA" id="ARBA00022692"/>
    </source>
</evidence>
<evidence type="ECO:0000259" key="5">
    <source>
        <dbReference type="Pfam" id="PF13675"/>
    </source>
</evidence>
<gene>
    <name evidence="6" type="ORF">SCARUB_03624</name>
</gene>
<dbReference type="GO" id="GO:0016020">
    <property type="term" value="C:membrane"/>
    <property type="evidence" value="ECO:0007669"/>
    <property type="project" value="UniProtKB-SubCell"/>
</dbReference>
<keyword evidence="2" id="KW-0812">Transmembrane</keyword>
<evidence type="ECO:0000313" key="6">
    <source>
        <dbReference type="EMBL" id="ODS31255.1"/>
    </source>
</evidence>
<dbReference type="Pfam" id="PF13675">
    <property type="entry name" value="PilJ"/>
    <property type="match status" value="2"/>
</dbReference>
<keyword evidence="3" id="KW-1133">Transmembrane helix</keyword>
<proteinExistence type="predicted"/>
<keyword evidence="4" id="KW-0472">Membrane</keyword>
<evidence type="ECO:0000256" key="4">
    <source>
        <dbReference type="ARBA" id="ARBA00023136"/>
    </source>
</evidence>